<evidence type="ECO:0000259" key="1">
    <source>
        <dbReference type="Pfam" id="PF13468"/>
    </source>
</evidence>
<dbReference type="InterPro" id="IPR025870">
    <property type="entry name" value="Glyoxalase-like_dom"/>
</dbReference>
<reference evidence="2 3" key="1">
    <citation type="submission" date="2021-04" db="EMBL/GenBank/DDBJ databases">
        <title>Magnetospirillum sulfuroxidans sp. nov., a facultative chemolithoautotrophic sulfur-oxidizing alphaproteobacterium isolated from freshwater sediment and proposals for Paramagetospirillum gen. nov., and Magnetospirillaceae fam. nov.</title>
        <authorList>
            <person name="Koziaeva V."/>
            <person name="Geelhoed J.S."/>
            <person name="Sorokin D.Y."/>
            <person name="Grouzdev D.S."/>
        </authorList>
    </citation>
    <scope>NUCLEOTIDE SEQUENCE [LARGE SCALE GENOMIC DNA]</scope>
    <source>
        <strain evidence="2 3">J10</strain>
    </source>
</reference>
<evidence type="ECO:0000313" key="2">
    <source>
        <dbReference type="EMBL" id="MBR9972155.1"/>
    </source>
</evidence>
<dbReference type="InterPro" id="IPR029068">
    <property type="entry name" value="Glyas_Bleomycin-R_OHBP_Dase"/>
</dbReference>
<comment type="caution">
    <text evidence="2">The sequence shown here is derived from an EMBL/GenBank/DDBJ whole genome shotgun (WGS) entry which is preliminary data.</text>
</comment>
<evidence type="ECO:0000313" key="3">
    <source>
        <dbReference type="Proteomes" id="UP000680714"/>
    </source>
</evidence>
<sequence>MTCQLDHLVVAARTLSEGISHISQRLGTAPTLGGQHPRMGTHNAVLSLGPDCYLEVISIDPQAPPPPQPRWFGLDQFSGVPRLVHWVVRTQSIERLCPDDYRVLSMERADFRWRFAGPVDGIPPLNGTIPALIQWQEGGHPCNRLPDHGLRLKRLTLAHDDAHRLRTELTPLGLVDSVAIANAGPALRAQIHIGGKVVDLI</sequence>
<dbReference type="Pfam" id="PF13468">
    <property type="entry name" value="Glyoxalase_3"/>
    <property type="match status" value="1"/>
</dbReference>
<dbReference type="RefSeq" id="WP_211548624.1">
    <property type="nucleotide sequence ID" value="NZ_JAGTUF010000008.1"/>
</dbReference>
<organism evidence="2 3">
    <name type="scientific">Magnetospirillum sulfuroxidans</name>
    <dbReference type="NCBI Taxonomy" id="611300"/>
    <lineage>
        <taxon>Bacteria</taxon>
        <taxon>Pseudomonadati</taxon>
        <taxon>Pseudomonadota</taxon>
        <taxon>Alphaproteobacteria</taxon>
        <taxon>Rhodospirillales</taxon>
        <taxon>Rhodospirillaceae</taxon>
        <taxon>Magnetospirillum</taxon>
    </lineage>
</organism>
<protein>
    <submittedName>
        <fullName evidence="2">VOC family protein</fullName>
    </submittedName>
</protein>
<proteinExistence type="predicted"/>
<keyword evidence="3" id="KW-1185">Reference proteome</keyword>
<accession>A0ABS5ICK0</accession>
<feature type="domain" description="Glyoxalase-like" evidence="1">
    <location>
        <begin position="5"/>
        <end position="172"/>
    </location>
</feature>
<gene>
    <name evidence="2" type="ORF">KEC16_10570</name>
</gene>
<dbReference type="EMBL" id="JAGTUF010000008">
    <property type="protein sequence ID" value="MBR9972155.1"/>
    <property type="molecule type" value="Genomic_DNA"/>
</dbReference>
<dbReference type="Proteomes" id="UP000680714">
    <property type="component" value="Unassembled WGS sequence"/>
</dbReference>
<name>A0ABS5ICK0_9PROT</name>
<dbReference type="Gene3D" id="3.10.180.10">
    <property type="entry name" value="2,3-Dihydroxybiphenyl 1,2-Dioxygenase, domain 1"/>
    <property type="match status" value="1"/>
</dbReference>